<evidence type="ECO:0000259" key="5">
    <source>
        <dbReference type="Pfam" id="PF02570"/>
    </source>
</evidence>
<gene>
    <name evidence="6" type="ORF">HZY91_02880</name>
</gene>
<proteinExistence type="inferred from homology"/>
<dbReference type="PANTHER" id="PTHR43588">
    <property type="entry name" value="COBALT-PRECORRIN-8 METHYLMUTASE"/>
    <property type="match status" value="1"/>
</dbReference>
<sequence length="218" mass="23975">MDQYIKVPHQITDKSFEIISDEIKELDPTFQFQTPLQEDIIKRAIHTSADFDYLKNLVFTGKAEILIQEVIKQGGHIITDTNMALAGINKKILDQYGCHYHCFVNDERAFKISKEKGITRSMAAIQLASQLEGPKVYVIGNAPTAIYQILESVEAGKFEIEAVIGVPVGFVGAAESKKALHESEIPSIAALGRKGGSNVAAAIVNAIQYNIKGIIHQH</sequence>
<dbReference type="RefSeq" id="WP_197114503.1">
    <property type="nucleotide sequence ID" value="NZ_JACBXQ010000001.1"/>
</dbReference>
<evidence type="ECO:0000256" key="3">
    <source>
        <dbReference type="ARBA" id="ARBA00022573"/>
    </source>
</evidence>
<dbReference type="Gene3D" id="3.40.50.10230">
    <property type="entry name" value="Cobalamin biosynthesis CobH/CbiC, precorrin-8X methylmutase"/>
    <property type="match status" value="1"/>
</dbReference>
<dbReference type="Proteomes" id="UP000721415">
    <property type="component" value="Unassembled WGS sequence"/>
</dbReference>
<dbReference type="GO" id="GO:0043778">
    <property type="term" value="F:cobalt-precorrin-8 methylmutase activity"/>
    <property type="evidence" value="ECO:0007669"/>
    <property type="project" value="UniProtKB-EC"/>
</dbReference>
<evidence type="ECO:0000313" key="7">
    <source>
        <dbReference type="Proteomes" id="UP000721415"/>
    </source>
</evidence>
<evidence type="ECO:0000256" key="1">
    <source>
        <dbReference type="ARBA" id="ARBA00004953"/>
    </source>
</evidence>
<keyword evidence="4 6" id="KW-0413">Isomerase</keyword>
<dbReference type="EC" id="5.4.99.60" evidence="6"/>
<dbReference type="InterPro" id="IPR003722">
    <property type="entry name" value="Cbl_synth_CobH/CbiC"/>
</dbReference>
<dbReference type="EMBL" id="JACBXQ010000001">
    <property type="protein sequence ID" value="MBG9985835.1"/>
    <property type="molecule type" value="Genomic_DNA"/>
</dbReference>
<keyword evidence="7" id="KW-1185">Reference proteome</keyword>
<feature type="domain" description="Cobalamin biosynthesis precorrin-8X methylmutase CobH/CbiC" evidence="5">
    <location>
        <begin position="10"/>
        <end position="208"/>
    </location>
</feature>
<organism evidence="6 7">
    <name type="scientific">Facklamia lactis</name>
    <dbReference type="NCBI Taxonomy" id="2749967"/>
    <lineage>
        <taxon>Bacteria</taxon>
        <taxon>Bacillati</taxon>
        <taxon>Bacillota</taxon>
        <taxon>Bacilli</taxon>
        <taxon>Lactobacillales</taxon>
        <taxon>Aerococcaceae</taxon>
        <taxon>Facklamia</taxon>
    </lineage>
</organism>
<dbReference type="NCBIfam" id="NF006137">
    <property type="entry name" value="PRK08286.1"/>
    <property type="match status" value="1"/>
</dbReference>
<dbReference type="InterPro" id="IPR036588">
    <property type="entry name" value="CobH/CbiC_sf"/>
</dbReference>
<comment type="pathway">
    <text evidence="1">Cofactor biosynthesis; adenosylcobalamin biosynthesis.</text>
</comment>
<name>A0ABS0LNU1_9LACT</name>
<evidence type="ECO:0000256" key="2">
    <source>
        <dbReference type="ARBA" id="ARBA00009774"/>
    </source>
</evidence>
<dbReference type="PANTHER" id="PTHR43588:SF1">
    <property type="entry name" value="COBALT-PRECORRIN-8 METHYLMUTASE"/>
    <property type="match status" value="1"/>
</dbReference>
<comment type="similarity">
    <text evidence="2">Belongs to the CobH/CbiC family.</text>
</comment>
<evidence type="ECO:0000256" key="4">
    <source>
        <dbReference type="ARBA" id="ARBA00023235"/>
    </source>
</evidence>
<reference evidence="6 7" key="1">
    <citation type="submission" date="2020-07" db="EMBL/GenBank/DDBJ databases">
        <title>Facklamia lactis sp. nov., isolated from raw milk.</title>
        <authorList>
            <person name="Doll E.V."/>
            <person name="Huptas C."/>
            <person name="Staib L."/>
            <person name="Wenning M."/>
            <person name="Scherer S."/>
        </authorList>
    </citation>
    <scope>NUCLEOTIDE SEQUENCE [LARGE SCALE GENOMIC DNA]</scope>
    <source>
        <strain evidence="6 7">DSM 111018</strain>
    </source>
</reference>
<accession>A0ABS0LNU1</accession>
<evidence type="ECO:0000313" key="6">
    <source>
        <dbReference type="EMBL" id="MBG9985835.1"/>
    </source>
</evidence>
<keyword evidence="3" id="KW-0169">Cobalamin biosynthesis</keyword>
<dbReference type="SUPFAM" id="SSF63965">
    <property type="entry name" value="Precorrin-8X methylmutase CbiC/CobH"/>
    <property type="match status" value="1"/>
</dbReference>
<comment type="caution">
    <text evidence="6">The sequence shown here is derived from an EMBL/GenBank/DDBJ whole genome shotgun (WGS) entry which is preliminary data.</text>
</comment>
<protein>
    <submittedName>
        <fullName evidence="6">Cobalt-precorrin-8 methylmutase</fullName>
        <ecNumber evidence="6">5.4.99.60</ecNumber>
    </submittedName>
</protein>
<dbReference type="Pfam" id="PF02570">
    <property type="entry name" value="CbiC"/>
    <property type="match status" value="1"/>
</dbReference>